<dbReference type="EMBL" id="FOUO01000004">
    <property type="protein sequence ID" value="SFM38342.1"/>
    <property type="molecule type" value="Genomic_DNA"/>
</dbReference>
<dbReference type="GO" id="GO:0042953">
    <property type="term" value="P:lipoprotein transport"/>
    <property type="evidence" value="ECO:0007669"/>
    <property type="project" value="InterPro"/>
</dbReference>
<dbReference type="Proteomes" id="UP000199556">
    <property type="component" value="Unassembled WGS sequence"/>
</dbReference>
<evidence type="ECO:0000256" key="6">
    <source>
        <dbReference type="ARBA" id="ARBA00022729"/>
    </source>
</evidence>
<dbReference type="HAMAP" id="MF_00240">
    <property type="entry name" value="LolA"/>
    <property type="match status" value="1"/>
</dbReference>
<dbReference type="CDD" id="cd16325">
    <property type="entry name" value="LolA"/>
    <property type="match status" value="1"/>
</dbReference>
<evidence type="ECO:0000256" key="2">
    <source>
        <dbReference type="ARBA" id="ARBA00007615"/>
    </source>
</evidence>
<evidence type="ECO:0000256" key="4">
    <source>
        <dbReference type="ARBA" id="ARBA00014035"/>
    </source>
</evidence>
<keyword evidence="7 10" id="KW-0574">Periplasm</keyword>
<comment type="function">
    <text evidence="10">Participates in the translocation of lipoproteins from the inner membrane to the outer membrane. Only forms a complex with a lipoprotein if the residue after the N-terminal Cys is not an aspartate (The Asp acts as a targeting signal to indicate that the lipoprotein should stay in the inner membrane).</text>
</comment>
<evidence type="ECO:0000256" key="9">
    <source>
        <dbReference type="ARBA" id="ARBA00023186"/>
    </source>
</evidence>
<comment type="subcellular location">
    <subcellularLocation>
        <location evidence="1 10">Periplasm</location>
    </subcellularLocation>
</comment>
<dbReference type="AlphaFoldDB" id="A0A1I4QE03"/>
<proteinExistence type="inferred from homology"/>
<dbReference type="RefSeq" id="WP_090483988.1">
    <property type="nucleotide sequence ID" value="NZ_FOUO01000004.1"/>
</dbReference>
<name>A0A1I4QE03_ECTMO</name>
<dbReference type="SUPFAM" id="SSF89392">
    <property type="entry name" value="Prokaryotic lipoproteins and lipoprotein localization factors"/>
    <property type="match status" value="1"/>
</dbReference>
<dbReference type="InterPro" id="IPR029046">
    <property type="entry name" value="LolA/LolB/LppX"/>
</dbReference>
<dbReference type="PANTHER" id="PTHR35869">
    <property type="entry name" value="OUTER-MEMBRANE LIPOPROTEIN CARRIER PROTEIN"/>
    <property type="match status" value="1"/>
</dbReference>
<evidence type="ECO:0000256" key="1">
    <source>
        <dbReference type="ARBA" id="ARBA00004418"/>
    </source>
</evidence>
<evidence type="ECO:0000313" key="12">
    <source>
        <dbReference type="Proteomes" id="UP000199556"/>
    </source>
</evidence>
<dbReference type="PANTHER" id="PTHR35869:SF1">
    <property type="entry name" value="OUTER-MEMBRANE LIPOPROTEIN CARRIER PROTEIN"/>
    <property type="match status" value="1"/>
</dbReference>
<keyword evidence="6 10" id="KW-0732">Signal</keyword>
<comment type="subunit">
    <text evidence="3 10">Monomer.</text>
</comment>
<keyword evidence="5 10" id="KW-0813">Transport</keyword>
<evidence type="ECO:0000256" key="5">
    <source>
        <dbReference type="ARBA" id="ARBA00022448"/>
    </source>
</evidence>
<dbReference type="OrthoDB" id="9787361at2"/>
<sequence precursor="true">MCRILTLLPLLLALAVTPALAGEGRQRLESFFQEMDTFRAAFEQVVTDESGEVMQRSEGRVYLKRPGRFRWDYETPYRQQIIADGESLWTYDADLAQATVQPMGEALGRTPTLLLTGDGDLQEAFRLEEAGTQGDLAWVELIPREGGTDFERLRIGLDGRAVREMVLEDQFGQRTRIRFSQRQMNPGIPESRFRFEPPADVDVMQNG</sequence>
<dbReference type="GO" id="GO:0044874">
    <property type="term" value="P:lipoprotein localization to outer membrane"/>
    <property type="evidence" value="ECO:0007669"/>
    <property type="project" value="UniProtKB-UniRule"/>
</dbReference>
<keyword evidence="8 10" id="KW-0653">Protein transport</keyword>
<dbReference type="NCBIfam" id="TIGR00547">
    <property type="entry name" value="lolA"/>
    <property type="match status" value="1"/>
</dbReference>
<protein>
    <recommendedName>
        <fullName evidence="4 10">Outer-membrane lipoprotein carrier protein</fullName>
    </recommendedName>
</protein>
<organism evidence="11 12">
    <name type="scientific">Ectothiorhodospira mobilis</name>
    <dbReference type="NCBI Taxonomy" id="195064"/>
    <lineage>
        <taxon>Bacteria</taxon>
        <taxon>Pseudomonadati</taxon>
        <taxon>Pseudomonadota</taxon>
        <taxon>Gammaproteobacteria</taxon>
        <taxon>Chromatiales</taxon>
        <taxon>Ectothiorhodospiraceae</taxon>
        <taxon>Ectothiorhodospira</taxon>
    </lineage>
</organism>
<dbReference type="Pfam" id="PF03548">
    <property type="entry name" value="LolA"/>
    <property type="match status" value="1"/>
</dbReference>
<evidence type="ECO:0000256" key="10">
    <source>
        <dbReference type="HAMAP-Rule" id="MF_00240"/>
    </source>
</evidence>
<dbReference type="STRING" id="195064.SAMN05421721_10476"/>
<evidence type="ECO:0000256" key="3">
    <source>
        <dbReference type="ARBA" id="ARBA00011245"/>
    </source>
</evidence>
<evidence type="ECO:0000256" key="8">
    <source>
        <dbReference type="ARBA" id="ARBA00022927"/>
    </source>
</evidence>
<feature type="chain" id="PRO_5011802019" description="Outer-membrane lipoprotein carrier protein" evidence="10">
    <location>
        <begin position="22"/>
        <end position="207"/>
    </location>
</feature>
<accession>A0A1I4QE03</accession>
<keyword evidence="9 10" id="KW-0143">Chaperone</keyword>
<evidence type="ECO:0000256" key="7">
    <source>
        <dbReference type="ARBA" id="ARBA00022764"/>
    </source>
</evidence>
<dbReference type="GO" id="GO:0042597">
    <property type="term" value="C:periplasmic space"/>
    <property type="evidence" value="ECO:0007669"/>
    <property type="project" value="UniProtKB-SubCell"/>
</dbReference>
<reference evidence="11 12" key="1">
    <citation type="submission" date="2016-10" db="EMBL/GenBank/DDBJ databases">
        <authorList>
            <person name="de Groot N.N."/>
        </authorList>
    </citation>
    <scope>NUCLEOTIDE SEQUENCE [LARGE SCALE GENOMIC DNA]</scope>
    <source>
        <strain evidence="11 12">DSM 4180</strain>
    </source>
</reference>
<gene>
    <name evidence="10" type="primary">lolA</name>
    <name evidence="11" type="ORF">SAMN05421721_10476</name>
</gene>
<evidence type="ECO:0000313" key="11">
    <source>
        <dbReference type="EMBL" id="SFM38342.1"/>
    </source>
</evidence>
<dbReference type="InterPro" id="IPR004564">
    <property type="entry name" value="OM_lipoprot_carrier_LolA-like"/>
</dbReference>
<dbReference type="InterPro" id="IPR018323">
    <property type="entry name" value="OM_lipoprot_carrier_LolA_Pbac"/>
</dbReference>
<feature type="signal peptide" evidence="10">
    <location>
        <begin position="1"/>
        <end position="21"/>
    </location>
</feature>
<keyword evidence="11" id="KW-0449">Lipoprotein</keyword>
<comment type="similarity">
    <text evidence="2 10">Belongs to the LolA family.</text>
</comment>
<keyword evidence="12" id="KW-1185">Reference proteome</keyword>
<dbReference type="Gene3D" id="2.50.20.10">
    <property type="entry name" value="Lipoprotein localisation LolA/LolB/LppX"/>
    <property type="match status" value="1"/>
</dbReference>